<dbReference type="RefSeq" id="WP_021296954.1">
    <property type="nucleotide sequence ID" value="NZ_AURB01000140.1"/>
</dbReference>
<comment type="similarity">
    <text evidence="1">Belongs to the bacterial solute-binding protein 1 family. WtpA subfamily.</text>
</comment>
<protein>
    <submittedName>
        <fullName evidence="2">Extracellular solute-binding protein</fullName>
    </submittedName>
</protein>
<dbReference type="CDD" id="cd13540">
    <property type="entry name" value="PBP2_ModA_WtpA"/>
    <property type="match status" value="1"/>
</dbReference>
<dbReference type="OrthoDB" id="9785015at2"/>
<keyword evidence="3" id="KW-1185">Reference proteome</keyword>
<gene>
    <name evidence="2" type="ORF">K1I37_05130</name>
</gene>
<accession>A0A9E6ZGD3</accession>
<dbReference type="AlphaFoldDB" id="T0D0Z9"/>
<evidence type="ECO:0000256" key="1">
    <source>
        <dbReference type="ARBA" id="ARBA00009438"/>
    </source>
</evidence>
<dbReference type="PANTHER" id="PTHR30632">
    <property type="entry name" value="MOLYBDATE-BINDING PERIPLASMIC PROTEIN"/>
    <property type="match status" value="1"/>
</dbReference>
<organism evidence="2 3">
    <name type="scientific">Alicyclobacillus acidoterrestris (strain ATCC 49025 / DSM 3922 / CIP 106132 / NCIMB 13137 / GD3B)</name>
    <dbReference type="NCBI Taxonomy" id="1356854"/>
    <lineage>
        <taxon>Bacteria</taxon>
        <taxon>Bacillati</taxon>
        <taxon>Bacillota</taxon>
        <taxon>Bacilli</taxon>
        <taxon>Bacillales</taxon>
        <taxon>Alicyclobacillaceae</taxon>
        <taxon>Alicyclobacillus</taxon>
    </lineage>
</organism>
<sequence length="349" mass="37044">MKYLPVHKRLLASGIGLLACAAMVGCGTDENNTSTNSATNTATSNTSASTTKASGKADVAYAGSLQLTNDSHVGPLFEKQTGMSYEGYGNGADAVANLIKSGQITPNVFESIGTAPIASLGSKFTDWAVGFASSPLVIAYSKKSPYASQLEAIADGKKPISDLFTLMEKPDFHLGRTDPNTDPQGQYFVMMTHLAEKELHLPAGTADKILGSLDNSSQVYNETDILSRLQAGQMDASSAYLPEAIQQHLPYIKLPDTINLGNPADAKIYATESLKLSNGQTVTGSPIEVYITTIEGTPDPDAGTAFAKLTLSKQGQQIYKQMGYTLTPFKVWGSKSDIPAAIEQEISKQ</sequence>
<dbReference type="eggNOG" id="COG0725">
    <property type="taxonomic scope" value="Bacteria"/>
</dbReference>
<evidence type="ECO:0000313" key="2">
    <source>
        <dbReference type="EMBL" id="UNO49890.1"/>
    </source>
</evidence>
<dbReference type="EMBL" id="CP080467">
    <property type="protein sequence ID" value="UNO49890.1"/>
    <property type="molecule type" value="Genomic_DNA"/>
</dbReference>
<dbReference type="Proteomes" id="UP000829401">
    <property type="component" value="Chromosome"/>
</dbReference>
<dbReference type="PANTHER" id="PTHR30632:SF16">
    <property type="entry name" value="MOLYBDATE_TUNGSTATE-BINDING PROTEIN WTPA"/>
    <property type="match status" value="1"/>
</dbReference>
<dbReference type="PROSITE" id="PS51257">
    <property type="entry name" value="PROKAR_LIPOPROTEIN"/>
    <property type="match status" value="1"/>
</dbReference>
<dbReference type="InterPro" id="IPR050682">
    <property type="entry name" value="ModA/WtpA"/>
</dbReference>
<dbReference type="STRING" id="1356854.N007_09470"/>
<evidence type="ECO:0000313" key="3">
    <source>
        <dbReference type="Proteomes" id="UP000829401"/>
    </source>
</evidence>
<dbReference type="GO" id="GO:0015689">
    <property type="term" value="P:molybdate ion transport"/>
    <property type="evidence" value="ECO:0007669"/>
    <property type="project" value="TreeGrafter"/>
</dbReference>
<reference evidence="3" key="1">
    <citation type="journal article" date="2022" name="G3 (Bethesda)">
        <title>Unveiling the complete genome sequence of Alicyclobacillus acidoterrestris DSM 3922T, a taint-producing strain.</title>
        <authorList>
            <person name="Leonardo I.C."/>
            <person name="Barreto Crespo M.T."/>
            <person name="Gaspar F.B."/>
        </authorList>
    </citation>
    <scope>NUCLEOTIDE SEQUENCE [LARGE SCALE GENOMIC DNA]</scope>
    <source>
        <strain evidence="3">DSM 3922</strain>
    </source>
</reference>
<dbReference type="Gene3D" id="3.40.190.10">
    <property type="entry name" value="Periplasmic binding protein-like II"/>
    <property type="match status" value="2"/>
</dbReference>
<accession>T0D0Z9</accession>
<dbReference type="KEGG" id="aaco:K1I37_05130"/>
<dbReference type="Pfam" id="PF13531">
    <property type="entry name" value="SBP_bac_11"/>
    <property type="match status" value="1"/>
</dbReference>
<proteinExistence type="inferred from homology"/>
<dbReference type="GO" id="GO:0030973">
    <property type="term" value="F:molybdate ion binding"/>
    <property type="evidence" value="ECO:0007669"/>
    <property type="project" value="TreeGrafter"/>
</dbReference>
<dbReference type="SUPFAM" id="SSF53850">
    <property type="entry name" value="Periplasmic binding protein-like II"/>
    <property type="match status" value="1"/>
</dbReference>
<name>T0D0Z9_ALIAG</name>